<dbReference type="InterPro" id="IPR006128">
    <property type="entry name" value="Lipoprotein_PsaA-like"/>
</dbReference>
<dbReference type="RefSeq" id="WP_014642121.1">
    <property type="nucleotide sequence ID" value="NC_017668.1"/>
</dbReference>
<dbReference type="STRING" id="866895.HBHAL_1853"/>
<organism evidence="6 7">
    <name type="scientific">Halobacillus halophilus (strain ATCC 35676 / DSM 2266 / JCM 20832 / KCTC 3685 / LMG 17431 / NBRC 102448 / NCIMB 2269)</name>
    <name type="common">Sporosarcina halophila</name>
    <dbReference type="NCBI Taxonomy" id="866895"/>
    <lineage>
        <taxon>Bacteria</taxon>
        <taxon>Bacillati</taxon>
        <taxon>Bacillota</taxon>
        <taxon>Bacilli</taxon>
        <taxon>Bacillales</taxon>
        <taxon>Bacillaceae</taxon>
        <taxon>Halobacillus</taxon>
    </lineage>
</organism>
<dbReference type="Proteomes" id="UP000007397">
    <property type="component" value="Chromosome"/>
</dbReference>
<evidence type="ECO:0000256" key="2">
    <source>
        <dbReference type="ARBA" id="ARBA00022729"/>
    </source>
</evidence>
<gene>
    <name evidence="6" type="ordered locus">HBHAL_1853</name>
</gene>
<keyword evidence="1 3" id="KW-0813">Transport</keyword>
<protein>
    <submittedName>
        <fullName evidence="6">ABC-type transport system extracellular binding protein (Probable substrate zinc)</fullName>
    </submittedName>
</protein>
<reference evidence="6 7" key="1">
    <citation type="journal article" date="2013" name="Environ. Microbiol.">
        <title>Chloride and organic osmolytes: a hybrid strategy to cope with elevated salinities by the moderately halophilic, chloride-dependent bacterium Halobacillus halophilus.</title>
        <authorList>
            <person name="Saum S.H."/>
            <person name="Pfeiffer F."/>
            <person name="Palm P."/>
            <person name="Rampp M."/>
            <person name="Schuster S.C."/>
            <person name="Muller V."/>
            <person name="Oesterhelt D."/>
        </authorList>
    </citation>
    <scope>NUCLEOTIDE SEQUENCE [LARGE SCALE GENOMIC DNA]</scope>
    <source>
        <strain evidence="7">ATCC 35676 / DSM 2266 / JCM 20832 / KCTC 3685 / LMG 17431 / NBRC 102448 / NCIMB 2269</strain>
    </source>
</reference>
<evidence type="ECO:0000256" key="4">
    <source>
        <dbReference type="SAM" id="MobiDB-lite"/>
    </source>
</evidence>
<dbReference type="PATRIC" id="fig|866895.3.peg.851"/>
<dbReference type="HOGENOM" id="CLU_016838_1_0_9"/>
<dbReference type="AlphaFoldDB" id="I0JJ99"/>
<dbReference type="PROSITE" id="PS51257">
    <property type="entry name" value="PROKAR_LIPOPROTEIN"/>
    <property type="match status" value="1"/>
</dbReference>
<feature type="signal peptide" evidence="5">
    <location>
        <begin position="1"/>
        <end position="18"/>
    </location>
</feature>
<feature type="region of interest" description="Disordered" evidence="4">
    <location>
        <begin position="123"/>
        <end position="182"/>
    </location>
</feature>
<keyword evidence="2 5" id="KW-0732">Signal</keyword>
<dbReference type="InterPro" id="IPR050492">
    <property type="entry name" value="Bact_metal-bind_prot9"/>
</dbReference>
<feature type="chain" id="PRO_5039703626" evidence="5">
    <location>
        <begin position="19"/>
        <end position="350"/>
    </location>
</feature>
<dbReference type="Pfam" id="PF01297">
    <property type="entry name" value="ZnuA"/>
    <property type="match status" value="1"/>
</dbReference>
<dbReference type="InterPro" id="IPR006127">
    <property type="entry name" value="ZnuA-like"/>
</dbReference>
<dbReference type="GO" id="GO:0046872">
    <property type="term" value="F:metal ion binding"/>
    <property type="evidence" value="ECO:0007669"/>
    <property type="project" value="InterPro"/>
</dbReference>
<dbReference type="EMBL" id="HE717023">
    <property type="protein sequence ID" value="CCG44217.1"/>
    <property type="molecule type" value="Genomic_DNA"/>
</dbReference>
<feature type="compositionally biased region" description="Basic and acidic residues" evidence="4">
    <location>
        <begin position="159"/>
        <end position="182"/>
    </location>
</feature>
<accession>I0JJ99</accession>
<evidence type="ECO:0000313" key="7">
    <source>
        <dbReference type="Proteomes" id="UP000007397"/>
    </source>
</evidence>
<keyword evidence="7" id="KW-1185">Reference proteome</keyword>
<evidence type="ECO:0000256" key="3">
    <source>
        <dbReference type="RuleBase" id="RU003512"/>
    </source>
</evidence>
<evidence type="ECO:0000256" key="1">
    <source>
        <dbReference type="ARBA" id="ARBA00022448"/>
    </source>
</evidence>
<dbReference type="Gene3D" id="3.40.50.1980">
    <property type="entry name" value="Nitrogenase molybdenum iron protein domain"/>
    <property type="match status" value="2"/>
</dbReference>
<dbReference type="SUPFAM" id="SSF53807">
    <property type="entry name" value="Helical backbone' metal receptor"/>
    <property type="match status" value="1"/>
</dbReference>
<dbReference type="GO" id="GO:0030001">
    <property type="term" value="P:metal ion transport"/>
    <property type="evidence" value="ECO:0007669"/>
    <property type="project" value="InterPro"/>
</dbReference>
<dbReference type="KEGG" id="hhd:HBHAL_1853"/>
<sequence length="350" mass="39371">MKKLAIILFITILTFAMAACSEDTSSQEDDASGENKESALQIHTTVYPLQYFTEQIAGDAVEVETILPPGTDPHTYEPTTKEMVNMAEADAFIYNGAGLEGYAQKISDSLKPEDVKVLEAAKGIDLEEQGHTHGEDSTEAEHSDEHAHEDEDHADEEDSTSHEGEEQSDHEGHDHGENDPHVWLDPIRSIQLAENIKEMLIELKPEKEEQFNQNFEKLKQKLTDLDHQFHEQLENKPKNEIIVSHAAYGYWEQAYGIEQIAVSGLSPSNEPSQKELENIIETAEAHDLNHVLFEQNVTPKVAEVVQSEIGAEPLRIHNLSVLTEEDIQDDENYISLMKQNLEKLNQALSE</sequence>
<evidence type="ECO:0000256" key="5">
    <source>
        <dbReference type="SAM" id="SignalP"/>
    </source>
</evidence>
<proteinExistence type="inferred from homology"/>
<dbReference type="PRINTS" id="PR00691">
    <property type="entry name" value="ADHESINB"/>
</dbReference>
<dbReference type="InterPro" id="IPR006129">
    <property type="entry name" value="AdhesinB"/>
</dbReference>
<comment type="similarity">
    <text evidence="3">Belongs to the bacterial solute-binding protein 9 family.</text>
</comment>
<feature type="compositionally biased region" description="Basic and acidic residues" evidence="4">
    <location>
        <begin position="123"/>
        <end position="151"/>
    </location>
</feature>
<dbReference type="PRINTS" id="PR00690">
    <property type="entry name" value="ADHESNFAMILY"/>
</dbReference>
<dbReference type="GO" id="GO:0007155">
    <property type="term" value="P:cell adhesion"/>
    <property type="evidence" value="ECO:0007669"/>
    <property type="project" value="InterPro"/>
</dbReference>
<name>I0JJ99_HALH3</name>
<dbReference type="PANTHER" id="PTHR42953">
    <property type="entry name" value="HIGH-AFFINITY ZINC UPTAKE SYSTEM PROTEIN ZNUA-RELATED"/>
    <property type="match status" value="1"/>
</dbReference>
<dbReference type="eggNOG" id="COG0803">
    <property type="taxonomic scope" value="Bacteria"/>
</dbReference>
<dbReference type="PANTHER" id="PTHR42953:SF8">
    <property type="entry name" value="ZINT DOMAIN-CONTAINING PROTEIN"/>
    <property type="match status" value="1"/>
</dbReference>
<evidence type="ECO:0000313" key="6">
    <source>
        <dbReference type="EMBL" id="CCG44217.1"/>
    </source>
</evidence>